<dbReference type="GO" id="GO:0043565">
    <property type="term" value="F:sequence-specific DNA binding"/>
    <property type="evidence" value="ECO:0007669"/>
    <property type="project" value="InterPro"/>
</dbReference>
<dbReference type="RefSeq" id="WP_091871281.1">
    <property type="nucleotide sequence ID" value="NZ_FNAO01000008.1"/>
</dbReference>
<evidence type="ECO:0000256" key="1">
    <source>
        <dbReference type="ARBA" id="ARBA00023015"/>
    </source>
</evidence>
<dbReference type="STRING" id="641691.SAMN05421636_10857"/>
<protein>
    <submittedName>
        <fullName evidence="5">Transcriptional regulator, AraC family</fullName>
    </submittedName>
</protein>
<evidence type="ECO:0000259" key="4">
    <source>
        <dbReference type="PROSITE" id="PS01124"/>
    </source>
</evidence>
<gene>
    <name evidence="5" type="ORF">SAMN05421636_10857</name>
</gene>
<accession>A0A1G7GB96</accession>
<evidence type="ECO:0000313" key="5">
    <source>
        <dbReference type="EMBL" id="SDE85424.1"/>
    </source>
</evidence>
<organism evidence="5 6">
    <name type="scientific">Pricia antarctica</name>
    <dbReference type="NCBI Taxonomy" id="641691"/>
    <lineage>
        <taxon>Bacteria</taxon>
        <taxon>Pseudomonadati</taxon>
        <taxon>Bacteroidota</taxon>
        <taxon>Flavobacteriia</taxon>
        <taxon>Flavobacteriales</taxon>
        <taxon>Flavobacteriaceae</taxon>
        <taxon>Pricia</taxon>
    </lineage>
</organism>
<keyword evidence="2" id="KW-0238">DNA-binding</keyword>
<dbReference type="AlphaFoldDB" id="A0A1G7GB96"/>
<dbReference type="InterPro" id="IPR018060">
    <property type="entry name" value="HTH_AraC"/>
</dbReference>
<dbReference type="PANTHER" id="PTHR47893:SF1">
    <property type="entry name" value="REGULATORY PROTEIN PCHR"/>
    <property type="match status" value="1"/>
</dbReference>
<dbReference type="InterPro" id="IPR053142">
    <property type="entry name" value="PchR_regulatory_protein"/>
</dbReference>
<dbReference type="PANTHER" id="PTHR47893">
    <property type="entry name" value="REGULATORY PROTEIN PCHR"/>
    <property type="match status" value="1"/>
</dbReference>
<dbReference type="Proteomes" id="UP000199109">
    <property type="component" value="Unassembled WGS sequence"/>
</dbReference>
<dbReference type="GO" id="GO:0003700">
    <property type="term" value="F:DNA-binding transcription factor activity"/>
    <property type="evidence" value="ECO:0007669"/>
    <property type="project" value="InterPro"/>
</dbReference>
<evidence type="ECO:0000313" key="6">
    <source>
        <dbReference type="Proteomes" id="UP000199109"/>
    </source>
</evidence>
<dbReference type="PRINTS" id="PR00032">
    <property type="entry name" value="HTHARAC"/>
</dbReference>
<evidence type="ECO:0000256" key="3">
    <source>
        <dbReference type="ARBA" id="ARBA00023163"/>
    </source>
</evidence>
<sequence>MKTLRLTCNSIDKNINTTNVFLGGSVSSYDSERVLEFDNELGTGTITGIHLEGGLSFMQYNVLFNEAFKIVTDPSPSKPIYFMYCLEGTIQQSFGGSTSLTMLDEFQTAILGGAGDANEIVFPGQQQVKLCVIRVIDDTAIQDTETLRQQMYSLFSKGQEEPLNYFGTYNLRIGEQLAQIGKINQKGIVKKLLVEGILNLTLAMEIQHLQSDIEDEQNPTGSLTKYELNSIKTISRDIEKHPEVQYSIKSICVDCGISASKLQEGFKLLHGTTVSDFIRNERLNTAERLISTTDMNISEIVYTVGLSSRSYFSKIFKRRYKVSPKMYQDNKKAEPQVA</sequence>
<keyword evidence="1" id="KW-0805">Transcription regulation</keyword>
<dbReference type="InterPro" id="IPR020449">
    <property type="entry name" value="Tscrpt_reg_AraC-type_HTH"/>
</dbReference>
<dbReference type="Gene3D" id="1.10.10.60">
    <property type="entry name" value="Homeodomain-like"/>
    <property type="match status" value="1"/>
</dbReference>
<evidence type="ECO:0000256" key="2">
    <source>
        <dbReference type="ARBA" id="ARBA00023125"/>
    </source>
</evidence>
<proteinExistence type="predicted"/>
<dbReference type="InterPro" id="IPR009057">
    <property type="entry name" value="Homeodomain-like_sf"/>
</dbReference>
<name>A0A1G7GB96_9FLAO</name>
<keyword evidence="6" id="KW-1185">Reference proteome</keyword>
<dbReference type="OrthoDB" id="2666928at2"/>
<reference evidence="5 6" key="1">
    <citation type="submission" date="2016-10" db="EMBL/GenBank/DDBJ databases">
        <authorList>
            <person name="de Groot N.N."/>
        </authorList>
    </citation>
    <scope>NUCLEOTIDE SEQUENCE [LARGE SCALE GENOMIC DNA]</scope>
    <source>
        <strain evidence="5 6">DSM 23421</strain>
    </source>
</reference>
<dbReference type="Pfam" id="PF12833">
    <property type="entry name" value="HTH_18"/>
    <property type="match status" value="1"/>
</dbReference>
<dbReference type="SUPFAM" id="SSF46689">
    <property type="entry name" value="Homeodomain-like"/>
    <property type="match status" value="1"/>
</dbReference>
<dbReference type="EMBL" id="FNAO01000008">
    <property type="protein sequence ID" value="SDE85424.1"/>
    <property type="molecule type" value="Genomic_DNA"/>
</dbReference>
<dbReference type="PROSITE" id="PS01124">
    <property type="entry name" value="HTH_ARAC_FAMILY_2"/>
    <property type="match status" value="1"/>
</dbReference>
<keyword evidence="3" id="KW-0804">Transcription</keyword>
<dbReference type="SMART" id="SM00342">
    <property type="entry name" value="HTH_ARAC"/>
    <property type="match status" value="1"/>
</dbReference>
<feature type="domain" description="HTH araC/xylS-type" evidence="4">
    <location>
        <begin position="232"/>
        <end position="330"/>
    </location>
</feature>